<protein>
    <submittedName>
        <fullName evidence="2">Uncharacterized protein</fullName>
    </submittedName>
</protein>
<organism evidence="2 3">
    <name type="scientific">Pleuronectes platessa</name>
    <name type="common">European plaice</name>
    <dbReference type="NCBI Taxonomy" id="8262"/>
    <lineage>
        <taxon>Eukaryota</taxon>
        <taxon>Metazoa</taxon>
        <taxon>Chordata</taxon>
        <taxon>Craniata</taxon>
        <taxon>Vertebrata</taxon>
        <taxon>Euteleostomi</taxon>
        <taxon>Actinopterygii</taxon>
        <taxon>Neopterygii</taxon>
        <taxon>Teleostei</taxon>
        <taxon>Neoteleostei</taxon>
        <taxon>Acanthomorphata</taxon>
        <taxon>Carangaria</taxon>
        <taxon>Pleuronectiformes</taxon>
        <taxon>Pleuronectoidei</taxon>
        <taxon>Pleuronectidae</taxon>
        <taxon>Pleuronectes</taxon>
    </lineage>
</organism>
<evidence type="ECO:0000313" key="2">
    <source>
        <dbReference type="EMBL" id="CAB1416228.1"/>
    </source>
</evidence>
<feature type="compositionally biased region" description="Acidic residues" evidence="1">
    <location>
        <begin position="109"/>
        <end position="120"/>
    </location>
</feature>
<feature type="compositionally biased region" description="Basic and acidic residues" evidence="1">
    <location>
        <begin position="18"/>
        <end position="27"/>
    </location>
</feature>
<dbReference type="Proteomes" id="UP001153269">
    <property type="component" value="Unassembled WGS sequence"/>
</dbReference>
<feature type="region of interest" description="Disordered" evidence="1">
    <location>
        <begin position="1"/>
        <end position="71"/>
    </location>
</feature>
<gene>
    <name evidence="2" type="ORF">PLEPLA_LOCUS4019</name>
</gene>
<keyword evidence="3" id="KW-1185">Reference proteome</keyword>
<feature type="region of interest" description="Disordered" evidence="1">
    <location>
        <begin position="100"/>
        <end position="131"/>
    </location>
</feature>
<feature type="compositionally biased region" description="Polar residues" evidence="1">
    <location>
        <begin position="28"/>
        <end position="38"/>
    </location>
</feature>
<sequence length="131" mass="14684">MSGLREADGAQAQRKRNMHEDSGKGETQDSVCSSSSRVPVNINEEPNLARFVEQRAATTRTAGRSPEIQLKTIEAEGRGSVGEREAERMKFVVGLLREQEQWSERKEDEGDEEEEEEEEALCPRTGCSKTQ</sequence>
<accession>A0A9N7TQ57</accession>
<evidence type="ECO:0000313" key="3">
    <source>
        <dbReference type="Proteomes" id="UP001153269"/>
    </source>
</evidence>
<dbReference type="EMBL" id="CADEAL010000198">
    <property type="protein sequence ID" value="CAB1416228.1"/>
    <property type="molecule type" value="Genomic_DNA"/>
</dbReference>
<name>A0A9N7TQ57_PLEPL</name>
<dbReference type="AlphaFoldDB" id="A0A9N7TQ57"/>
<comment type="caution">
    <text evidence="2">The sequence shown here is derived from an EMBL/GenBank/DDBJ whole genome shotgun (WGS) entry which is preliminary data.</text>
</comment>
<evidence type="ECO:0000256" key="1">
    <source>
        <dbReference type="SAM" id="MobiDB-lite"/>
    </source>
</evidence>
<proteinExistence type="predicted"/>
<reference evidence="2" key="1">
    <citation type="submission" date="2020-03" db="EMBL/GenBank/DDBJ databases">
        <authorList>
            <person name="Weist P."/>
        </authorList>
    </citation>
    <scope>NUCLEOTIDE SEQUENCE</scope>
</reference>